<reference evidence="1" key="2">
    <citation type="journal article" date="2024" name="Plant">
        <title>Genomic evolution and insights into agronomic trait innovations of Sesamum species.</title>
        <authorList>
            <person name="Miao H."/>
            <person name="Wang L."/>
            <person name="Qu L."/>
            <person name="Liu H."/>
            <person name="Sun Y."/>
            <person name="Le M."/>
            <person name="Wang Q."/>
            <person name="Wei S."/>
            <person name="Zheng Y."/>
            <person name="Lin W."/>
            <person name="Duan Y."/>
            <person name="Cao H."/>
            <person name="Xiong S."/>
            <person name="Wang X."/>
            <person name="Wei L."/>
            <person name="Li C."/>
            <person name="Ma Q."/>
            <person name="Ju M."/>
            <person name="Zhao R."/>
            <person name="Li G."/>
            <person name="Mu C."/>
            <person name="Tian Q."/>
            <person name="Mei H."/>
            <person name="Zhang T."/>
            <person name="Gao T."/>
            <person name="Zhang H."/>
        </authorList>
    </citation>
    <scope>NUCLEOTIDE SEQUENCE</scope>
    <source>
        <strain evidence="1">3651</strain>
    </source>
</reference>
<proteinExistence type="predicted"/>
<keyword evidence="2" id="KW-1185">Reference proteome</keyword>
<dbReference type="EMBL" id="JACGWO010000002">
    <property type="protein sequence ID" value="KAK4434813.1"/>
    <property type="molecule type" value="Genomic_DNA"/>
</dbReference>
<name>A0AAE1YRQ4_9LAMI</name>
<sequence length="132" mass="15850">MQHLDLCFRGFRQPHDRSREILNSITFRFSFNHYLIWCLPLRSGSEPMHKEQNPAILLRKFERHRSGPFYFERPLKDENSELLWCSQGVLTMTKPAHKTMLQTEPFREFSFSFHRMNIFTSFCFNSLLAGIF</sequence>
<organism evidence="1 2">
    <name type="scientific">Sesamum alatum</name>
    <dbReference type="NCBI Taxonomy" id="300844"/>
    <lineage>
        <taxon>Eukaryota</taxon>
        <taxon>Viridiplantae</taxon>
        <taxon>Streptophyta</taxon>
        <taxon>Embryophyta</taxon>
        <taxon>Tracheophyta</taxon>
        <taxon>Spermatophyta</taxon>
        <taxon>Magnoliopsida</taxon>
        <taxon>eudicotyledons</taxon>
        <taxon>Gunneridae</taxon>
        <taxon>Pentapetalae</taxon>
        <taxon>asterids</taxon>
        <taxon>lamiids</taxon>
        <taxon>Lamiales</taxon>
        <taxon>Pedaliaceae</taxon>
        <taxon>Sesamum</taxon>
    </lineage>
</organism>
<reference evidence="1" key="1">
    <citation type="submission" date="2020-06" db="EMBL/GenBank/DDBJ databases">
        <authorList>
            <person name="Li T."/>
            <person name="Hu X."/>
            <person name="Zhang T."/>
            <person name="Song X."/>
            <person name="Zhang H."/>
            <person name="Dai N."/>
            <person name="Sheng W."/>
            <person name="Hou X."/>
            <person name="Wei L."/>
        </authorList>
    </citation>
    <scope>NUCLEOTIDE SEQUENCE</scope>
    <source>
        <strain evidence="1">3651</strain>
        <tissue evidence="1">Leaf</tissue>
    </source>
</reference>
<dbReference type="AlphaFoldDB" id="A0AAE1YRQ4"/>
<dbReference type="Proteomes" id="UP001293254">
    <property type="component" value="Unassembled WGS sequence"/>
</dbReference>
<protein>
    <submittedName>
        <fullName evidence="1">Uncharacterized protein</fullName>
    </submittedName>
</protein>
<evidence type="ECO:0000313" key="1">
    <source>
        <dbReference type="EMBL" id="KAK4434813.1"/>
    </source>
</evidence>
<accession>A0AAE1YRQ4</accession>
<evidence type="ECO:0000313" key="2">
    <source>
        <dbReference type="Proteomes" id="UP001293254"/>
    </source>
</evidence>
<comment type="caution">
    <text evidence="1">The sequence shown here is derived from an EMBL/GenBank/DDBJ whole genome shotgun (WGS) entry which is preliminary data.</text>
</comment>
<gene>
    <name evidence="1" type="ORF">Salat_0644200</name>
</gene>